<name>A0ABV8LLH3_9ACTN</name>
<organism evidence="2 3">
    <name type="scientific">Hamadaea flava</name>
    <dbReference type="NCBI Taxonomy" id="1742688"/>
    <lineage>
        <taxon>Bacteria</taxon>
        <taxon>Bacillati</taxon>
        <taxon>Actinomycetota</taxon>
        <taxon>Actinomycetes</taxon>
        <taxon>Micromonosporales</taxon>
        <taxon>Micromonosporaceae</taxon>
        <taxon>Hamadaea</taxon>
    </lineage>
</organism>
<dbReference type="Pfam" id="PF01636">
    <property type="entry name" value="APH"/>
    <property type="match status" value="1"/>
</dbReference>
<accession>A0ABV8LLH3</accession>
<dbReference type="InterPro" id="IPR011009">
    <property type="entry name" value="Kinase-like_dom_sf"/>
</dbReference>
<reference evidence="3" key="1">
    <citation type="journal article" date="2019" name="Int. J. Syst. Evol. Microbiol.">
        <title>The Global Catalogue of Microorganisms (GCM) 10K type strain sequencing project: providing services to taxonomists for standard genome sequencing and annotation.</title>
        <authorList>
            <consortium name="The Broad Institute Genomics Platform"/>
            <consortium name="The Broad Institute Genome Sequencing Center for Infectious Disease"/>
            <person name="Wu L."/>
            <person name="Ma J."/>
        </authorList>
    </citation>
    <scope>NUCLEOTIDE SEQUENCE [LARGE SCALE GENOMIC DNA]</scope>
    <source>
        <strain evidence="3">CGMCC 4.7289</strain>
    </source>
</reference>
<dbReference type="SUPFAM" id="SSF56112">
    <property type="entry name" value="Protein kinase-like (PK-like)"/>
    <property type="match status" value="1"/>
</dbReference>
<dbReference type="Proteomes" id="UP001595816">
    <property type="component" value="Unassembled WGS sequence"/>
</dbReference>
<protein>
    <submittedName>
        <fullName evidence="2">Phosphotransferase</fullName>
    </submittedName>
</protein>
<dbReference type="EMBL" id="JBHSAY010000006">
    <property type="protein sequence ID" value="MFC4131124.1"/>
    <property type="molecule type" value="Genomic_DNA"/>
</dbReference>
<proteinExistence type="predicted"/>
<evidence type="ECO:0000313" key="2">
    <source>
        <dbReference type="EMBL" id="MFC4131124.1"/>
    </source>
</evidence>
<sequence>MIAPAELHALLTARGLTVVRVLRDTSNGRTLAVQDSDGLITVLKVRSGGDPQAAARHAIELVVYRALHTVIPTGWHVPTLLASDETTLTVQYLPGAPLGEDRYPGPISDHRIEQALGALTSMHQWQPPSNSVPTWPCTRVYGLHAGPNRAGVLTETDVALFRPLWLRVWARIEHGDPLPGNLLCADSSIAVIDFEHTGWQPAGTDWALMDLLWSPGNPWLRPHLAGLALAEGCAPGYALSLLLYAAHEIHLHDTVFPPADEQRRTVLASNLAYARGMATVAVGELS</sequence>
<comment type="caution">
    <text evidence="2">The sequence shown here is derived from an EMBL/GenBank/DDBJ whole genome shotgun (WGS) entry which is preliminary data.</text>
</comment>
<dbReference type="InterPro" id="IPR002575">
    <property type="entry name" value="Aminoglycoside_PTrfase"/>
</dbReference>
<gene>
    <name evidence="2" type="ORF">ACFOZ4_10970</name>
</gene>
<evidence type="ECO:0000313" key="3">
    <source>
        <dbReference type="Proteomes" id="UP001595816"/>
    </source>
</evidence>
<dbReference type="RefSeq" id="WP_253754355.1">
    <property type="nucleotide sequence ID" value="NZ_JAMZDZ010000001.1"/>
</dbReference>
<keyword evidence="3" id="KW-1185">Reference proteome</keyword>
<feature type="domain" description="Aminoglycoside phosphotransferase" evidence="1">
    <location>
        <begin position="23"/>
        <end position="219"/>
    </location>
</feature>
<evidence type="ECO:0000259" key="1">
    <source>
        <dbReference type="Pfam" id="PF01636"/>
    </source>
</evidence>